<dbReference type="Pfam" id="PF08281">
    <property type="entry name" value="Sigma70_r4_2"/>
    <property type="match status" value="1"/>
</dbReference>
<dbReference type="InterPro" id="IPR013324">
    <property type="entry name" value="RNA_pol_sigma_r3/r4-like"/>
</dbReference>
<evidence type="ECO:0000256" key="1">
    <source>
        <dbReference type="ARBA" id="ARBA00010641"/>
    </source>
</evidence>
<evidence type="ECO:0000256" key="4">
    <source>
        <dbReference type="ARBA" id="ARBA00023125"/>
    </source>
</evidence>
<evidence type="ECO:0000313" key="9">
    <source>
        <dbReference type="Proteomes" id="UP001431449"/>
    </source>
</evidence>
<keyword evidence="2" id="KW-0805">Transcription regulation</keyword>
<dbReference type="SUPFAM" id="SSF88659">
    <property type="entry name" value="Sigma3 and sigma4 domains of RNA polymerase sigma factors"/>
    <property type="match status" value="1"/>
</dbReference>
<dbReference type="Gene3D" id="1.10.10.10">
    <property type="entry name" value="Winged helix-like DNA-binding domain superfamily/Winged helix DNA-binding domain"/>
    <property type="match status" value="1"/>
</dbReference>
<dbReference type="InterPro" id="IPR013249">
    <property type="entry name" value="RNA_pol_sigma70_r4_t2"/>
</dbReference>
<dbReference type="NCBIfam" id="TIGR02937">
    <property type="entry name" value="sigma70-ECF"/>
    <property type="match status" value="1"/>
</dbReference>
<feature type="domain" description="RNA polymerase sigma-70 region 2" evidence="6">
    <location>
        <begin position="30"/>
        <end position="97"/>
    </location>
</feature>
<keyword evidence="3" id="KW-0731">Sigma factor</keyword>
<evidence type="ECO:0000259" key="7">
    <source>
        <dbReference type="Pfam" id="PF08281"/>
    </source>
</evidence>
<proteinExistence type="inferred from homology"/>
<dbReference type="InterPro" id="IPR007627">
    <property type="entry name" value="RNA_pol_sigma70_r2"/>
</dbReference>
<keyword evidence="4" id="KW-0238">DNA-binding</keyword>
<dbReference type="InterPro" id="IPR036388">
    <property type="entry name" value="WH-like_DNA-bd_sf"/>
</dbReference>
<accession>A0ABT0GC87</accession>
<dbReference type="Proteomes" id="UP001431449">
    <property type="component" value="Unassembled WGS sequence"/>
</dbReference>
<evidence type="ECO:0000256" key="2">
    <source>
        <dbReference type="ARBA" id="ARBA00023015"/>
    </source>
</evidence>
<organism evidence="8 9">
    <name type="scientific">Pseudomarimonas salicorniae</name>
    <dbReference type="NCBI Taxonomy" id="2933270"/>
    <lineage>
        <taxon>Bacteria</taxon>
        <taxon>Pseudomonadati</taxon>
        <taxon>Pseudomonadota</taxon>
        <taxon>Gammaproteobacteria</taxon>
        <taxon>Lysobacterales</taxon>
        <taxon>Lysobacteraceae</taxon>
        <taxon>Pseudomarimonas</taxon>
    </lineage>
</organism>
<dbReference type="InterPro" id="IPR013325">
    <property type="entry name" value="RNA_pol_sigma_r2"/>
</dbReference>
<dbReference type="InterPro" id="IPR014284">
    <property type="entry name" value="RNA_pol_sigma-70_dom"/>
</dbReference>
<dbReference type="Pfam" id="PF04542">
    <property type="entry name" value="Sigma70_r2"/>
    <property type="match status" value="1"/>
</dbReference>
<dbReference type="EMBL" id="JALNMH010000001">
    <property type="protein sequence ID" value="MCK7592163.1"/>
    <property type="molecule type" value="Genomic_DNA"/>
</dbReference>
<dbReference type="InterPro" id="IPR039425">
    <property type="entry name" value="RNA_pol_sigma-70-like"/>
</dbReference>
<dbReference type="SUPFAM" id="SSF88946">
    <property type="entry name" value="Sigma2 domain of RNA polymerase sigma factors"/>
    <property type="match status" value="1"/>
</dbReference>
<reference evidence="8" key="1">
    <citation type="submission" date="2022-04" db="EMBL/GenBank/DDBJ databases">
        <title>Lysobacter sp. CAU 1642 isolated from sea sand.</title>
        <authorList>
            <person name="Kim W."/>
        </authorList>
    </citation>
    <scope>NUCLEOTIDE SEQUENCE</scope>
    <source>
        <strain evidence="8">CAU 1642</strain>
    </source>
</reference>
<name>A0ABT0GC87_9GAMM</name>
<sequence length="190" mass="21565">MSHPTAFAIELPDLLVARARRGDVQAFEELYRTFARPVHALAWRLLQDADEAADVLHDVMLKVHHGLPGFRGEAPIWAWIRQIASNEALMRLRRRSRLEYLPGDELPEPEDDGTHWPLQAAEQALLGEALAQLPAVTRAVIWLYHGEGLTHEEIGSAMGRSRSFSKSQLMRGVNRLRQMLRIDKEEPSHA</sequence>
<comment type="caution">
    <text evidence="8">The sequence shown here is derived from an EMBL/GenBank/DDBJ whole genome shotgun (WGS) entry which is preliminary data.</text>
</comment>
<evidence type="ECO:0000259" key="6">
    <source>
        <dbReference type="Pfam" id="PF04542"/>
    </source>
</evidence>
<keyword evidence="9" id="KW-1185">Reference proteome</keyword>
<dbReference type="Gene3D" id="1.10.1740.10">
    <property type="match status" value="1"/>
</dbReference>
<gene>
    <name evidence="8" type="ORF">M0G41_00595</name>
</gene>
<feature type="domain" description="RNA polymerase sigma factor 70 region 4 type 2" evidence="7">
    <location>
        <begin position="125"/>
        <end position="176"/>
    </location>
</feature>
<comment type="similarity">
    <text evidence="1">Belongs to the sigma-70 factor family. ECF subfamily.</text>
</comment>
<protein>
    <submittedName>
        <fullName evidence="8">Sigma-70 family RNA polymerase sigma factor</fullName>
    </submittedName>
</protein>
<evidence type="ECO:0000256" key="3">
    <source>
        <dbReference type="ARBA" id="ARBA00023082"/>
    </source>
</evidence>
<evidence type="ECO:0000313" key="8">
    <source>
        <dbReference type="EMBL" id="MCK7592163.1"/>
    </source>
</evidence>
<dbReference type="PANTHER" id="PTHR43133:SF8">
    <property type="entry name" value="RNA POLYMERASE SIGMA FACTOR HI_1459-RELATED"/>
    <property type="match status" value="1"/>
</dbReference>
<keyword evidence="5" id="KW-0804">Transcription</keyword>
<dbReference type="RefSeq" id="WP_248204160.1">
    <property type="nucleotide sequence ID" value="NZ_JALNMH010000001.1"/>
</dbReference>
<dbReference type="PANTHER" id="PTHR43133">
    <property type="entry name" value="RNA POLYMERASE ECF-TYPE SIGMA FACTO"/>
    <property type="match status" value="1"/>
</dbReference>
<dbReference type="CDD" id="cd06171">
    <property type="entry name" value="Sigma70_r4"/>
    <property type="match status" value="1"/>
</dbReference>
<evidence type="ECO:0000256" key="5">
    <source>
        <dbReference type="ARBA" id="ARBA00023163"/>
    </source>
</evidence>